<dbReference type="GO" id="GO:0016301">
    <property type="term" value="F:kinase activity"/>
    <property type="evidence" value="ECO:0007669"/>
    <property type="project" value="UniProtKB-KW"/>
</dbReference>
<dbReference type="EMBL" id="LT629734">
    <property type="protein sequence ID" value="SDS43463.1"/>
    <property type="molecule type" value="Genomic_DNA"/>
</dbReference>
<dbReference type="Gene3D" id="3.40.50.300">
    <property type="entry name" value="P-loop containing nucleotide triphosphate hydrolases"/>
    <property type="match status" value="1"/>
</dbReference>
<gene>
    <name evidence="1" type="ORF">SAMN04489719_2312</name>
</gene>
<sequence length="153" mass="17079">MAEVTLLCGPVCAGKTTYARELEQRGALLLSYDREAWARGVRDGRPSRELMEQIDADLHSRLADGVAADRHVVLDASLSTRKVRDRWRMRCGAMGVTTELVVVRAPLETLQERLHEREPGPDAVVLDDAALAAYVDGFEWPGEDERHRIVETA</sequence>
<name>A0A1H1S6D2_9MICO</name>
<dbReference type="InterPro" id="IPR027417">
    <property type="entry name" value="P-loop_NTPase"/>
</dbReference>
<dbReference type="STRING" id="684552.SAMN04489719_2312"/>
<dbReference type="Pfam" id="PF13671">
    <property type="entry name" value="AAA_33"/>
    <property type="match status" value="1"/>
</dbReference>
<evidence type="ECO:0000313" key="2">
    <source>
        <dbReference type="Proteomes" id="UP000199649"/>
    </source>
</evidence>
<dbReference type="AlphaFoldDB" id="A0A1H1S6D2"/>
<reference evidence="2" key="1">
    <citation type="submission" date="2016-10" db="EMBL/GenBank/DDBJ databases">
        <authorList>
            <person name="Varghese N."/>
            <person name="Submissions S."/>
        </authorList>
    </citation>
    <scope>NUCLEOTIDE SEQUENCE [LARGE SCALE GENOMIC DNA]</scope>
    <source>
        <strain evidence="2">DSM 22965</strain>
    </source>
</reference>
<keyword evidence="1" id="KW-0418">Kinase</keyword>
<proteinExistence type="predicted"/>
<dbReference type="OrthoDB" id="2639622at2"/>
<accession>A0A1H1S6D2</accession>
<dbReference type="SUPFAM" id="SSF52540">
    <property type="entry name" value="P-loop containing nucleoside triphosphate hydrolases"/>
    <property type="match status" value="1"/>
</dbReference>
<protein>
    <submittedName>
        <fullName evidence="1">Predicted kinase</fullName>
    </submittedName>
</protein>
<organism evidence="1 2">
    <name type="scientific">Agrococcus carbonis</name>
    <dbReference type="NCBI Taxonomy" id="684552"/>
    <lineage>
        <taxon>Bacteria</taxon>
        <taxon>Bacillati</taxon>
        <taxon>Actinomycetota</taxon>
        <taxon>Actinomycetes</taxon>
        <taxon>Micrococcales</taxon>
        <taxon>Microbacteriaceae</taxon>
        <taxon>Agrococcus</taxon>
    </lineage>
</organism>
<evidence type="ECO:0000313" key="1">
    <source>
        <dbReference type="EMBL" id="SDS43463.1"/>
    </source>
</evidence>
<keyword evidence="1" id="KW-0808">Transferase</keyword>
<dbReference type="RefSeq" id="WP_092667141.1">
    <property type="nucleotide sequence ID" value="NZ_LT629734.1"/>
</dbReference>
<dbReference type="Proteomes" id="UP000199649">
    <property type="component" value="Chromosome I"/>
</dbReference>
<keyword evidence="2" id="KW-1185">Reference proteome</keyword>